<dbReference type="Gene3D" id="1.20.1170.10">
    <property type="match status" value="1"/>
</dbReference>
<dbReference type="EMBL" id="CACRTG010000043">
    <property type="protein sequence ID" value="VYT36093.1"/>
    <property type="molecule type" value="Genomic_DNA"/>
</dbReference>
<dbReference type="SUPFAM" id="SSF57997">
    <property type="entry name" value="Tropomyosin"/>
    <property type="match status" value="1"/>
</dbReference>
<protein>
    <submittedName>
        <fullName evidence="2">PD-(D/E)XK nuclease family transposase</fullName>
    </submittedName>
</protein>
<evidence type="ECO:0000313" key="2">
    <source>
        <dbReference type="EMBL" id="VYT36093.1"/>
    </source>
</evidence>
<organism evidence="2">
    <name type="scientific">[Clostridium] nexile</name>
    <dbReference type="NCBI Taxonomy" id="29361"/>
    <lineage>
        <taxon>Bacteria</taxon>
        <taxon>Bacillati</taxon>
        <taxon>Bacillota</taxon>
        <taxon>Clostridia</taxon>
        <taxon>Lachnospirales</taxon>
        <taxon>Lachnospiraceae</taxon>
        <taxon>Tyzzerella</taxon>
    </lineage>
</organism>
<proteinExistence type="predicted"/>
<evidence type="ECO:0000256" key="1">
    <source>
        <dbReference type="SAM" id="MobiDB-lite"/>
    </source>
</evidence>
<dbReference type="Pfam" id="PF12784">
    <property type="entry name" value="PDDEXK_2"/>
    <property type="match status" value="1"/>
</dbReference>
<name>A0A6N2W263_9FIRM</name>
<dbReference type="AlphaFoldDB" id="A0A6N2W263"/>
<sequence length="368" mass="43396">MTNRLKQYFPMLRTRTEIMEIIIKDETLKTLFDSWETEFQEEFLNICTGISGVKVLYDFMIKEILNPEAVPERIGELLSLLLNQKVKVLTVLPNDTTRIADETSLIITDIVVELEDGSIANIEIQKIGYQFPGERCACYSSDLLLRQYKRIKGMKKRKFTYKSIKNVYTIVFFEKSPKTFHKFPQNYLHFFEQKSNTGLQMELLQKYIFIPLDIFKENQQNKDIKSKLDAWLVFLSMDNPEMIVKLIETYPEFKPMYEQIYDICRNIEEVMGMFSKELRELDRNTVLYMIDEMQDELDQKKIQLQDTESKLNDAHTQLNSTQDKLHSTQDALHSAQDELQSTQDELHSTQDKLQKALLKIAELEHQHT</sequence>
<reference evidence="2" key="1">
    <citation type="submission" date="2019-11" db="EMBL/GenBank/DDBJ databases">
        <authorList>
            <person name="Feng L."/>
        </authorList>
    </citation>
    <scope>NUCLEOTIDE SEQUENCE</scope>
    <source>
        <strain evidence="2">CnexileLFYP112</strain>
    </source>
</reference>
<gene>
    <name evidence="2" type="ORF">CNLFYP112_00568</name>
</gene>
<accession>A0A6N2W263</accession>
<feature type="region of interest" description="Disordered" evidence="1">
    <location>
        <begin position="315"/>
        <end position="350"/>
    </location>
</feature>